<dbReference type="PANTHER" id="PTHR24355">
    <property type="entry name" value="G PROTEIN-COUPLED RECEPTOR KINASE/RIBOSOMAL PROTEIN S6 KINASE"/>
    <property type="match status" value="1"/>
</dbReference>
<keyword evidence="4" id="KW-0418">Kinase</keyword>
<evidence type="ECO:0000259" key="7">
    <source>
        <dbReference type="PROSITE" id="PS50011"/>
    </source>
</evidence>
<keyword evidence="5" id="KW-0067">ATP-binding</keyword>
<dbReference type="InterPro" id="IPR000719">
    <property type="entry name" value="Prot_kinase_dom"/>
</dbReference>
<evidence type="ECO:0000256" key="1">
    <source>
        <dbReference type="ARBA" id="ARBA00022527"/>
    </source>
</evidence>
<dbReference type="Pfam" id="PF00615">
    <property type="entry name" value="RGS"/>
    <property type="match status" value="1"/>
</dbReference>
<keyword evidence="1" id="KW-0723">Serine/threonine-protein kinase</keyword>
<evidence type="ECO:0008006" key="11">
    <source>
        <dbReference type="Google" id="ProtNLM"/>
    </source>
</evidence>
<dbReference type="PANTHER" id="PTHR24355:SF18">
    <property type="entry name" value="G PROTEIN-COUPLED RECEPTOR KINASE"/>
    <property type="match status" value="1"/>
</dbReference>
<dbReference type="AlphaFoldDB" id="A0A0D3ICK0"/>
<evidence type="ECO:0000256" key="3">
    <source>
        <dbReference type="ARBA" id="ARBA00022741"/>
    </source>
</evidence>
<reference evidence="9" key="2">
    <citation type="submission" date="2024-10" db="UniProtKB">
        <authorList>
            <consortium name="EnsemblProtists"/>
        </authorList>
    </citation>
    <scope>IDENTIFICATION</scope>
</reference>
<evidence type="ECO:0000256" key="5">
    <source>
        <dbReference type="ARBA" id="ARBA00022840"/>
    </source>
</evidence>
<dbReference type="Pfam" id="PF00069">
    <property type="entry name" value="Pkinase"/>
    <property type="match status" value="1"/>
</dbReference>
<accession>A0A0D3ICK0</accession>
<dbReference type="KEGG" id="ehx:EMIHUDRAFT_428179"/>
<proteinExistence type="predicted"/>
<evidence type="ECO:0000259" key="8">
    <source>
        <dbReference type="PROSITE" id="PS50132"/>
    </source>
</evidence>
<evidence type="ECO:0000313" key="9">
    <source>
        <dbReference type="EnsemblProtists" id="EOD08985"/>
    </source>
</evidence>
<evidence type="ECO:0000256" key="6">
    <source>
        <dbReference type="SAM" id="MobiDB-lite"/>
    </source>
</evidence>
<evidence type="ECO:0000256" key="4">
    <source>
        <dbReference type="ARBA" id="ARBA00022777"/>
    </source>
</evidence>
<dbReference type="SMART" id="SM00220">
    <property type="entry name" value="S_TKc"/>
    <property type="match status" value="1"/>
</dbReference>
<dbReference type="InterPro" id="IPR044926">
    <property type="entry name" value="RGS_subdomain_2"/>
</dbReference>
<evidence type="ECO:0000256" key="2">
    <source>
        <dbReference type="ARBA" id="ARBA00022679"/>
    </source>
</evidence>
<evidence type="ECO:0000313" key="10">
    <source>
        <dbReference type="Proteomes" id="UP000013827"/>
    </source>
</evidence>
<organism evidence="9 10">
    <name type="scientific">Emiliania huxleyi (strain CCMP1516)</name>
    <dbReference type="NCBI Taxonomy" id="280463"/>
    <lineage>
        <taxon>Eukaryota</taxon>
        <taxon>Haptista</taxon>
        <taxon>Haptophyta</taxon>
        <taxon>Prymnesiophyceae</taxon>
        <taxon>Isochrysidales</taxon>
        <taxon>Noelaerhabdaceae</taxon>
        <taxon>Emiliania</taxon>
    </lineage>
</organism>
<dbReference type="PROSITE" id="PS50132">
    <property type="entry name" value="RGS"/>
    <property type="match status" value="1"/>
</dbReference>
<dbReference type="RefSeq" id="XP_005761414.1">
    <property type="nucleotide sequence ID" value="XM_005761357.1"/>
</dbReference>
<keyword evidence="2" id="KW-0808">Transferase</keyword>
<keyword evidence="3" id="KW-0547">Nucleotide-binding</keyword>
<dbReference type="InterPro" id="IPR036305">
    <property type="entry name" value="RGS_sf"/>
</dbReference>
<dbReference type="PaxDb" id="2903-EOD08985"/>
<feature type="region of interest" description="Disordered" evidence="6">
    <location>
        <begin position="403"/>
        <end position="427"/>
    </location>
</feature>
<dbReference type="InterPro" id="IPR016137">
    <property type="entry name" value="RGS"/>
</dbReference>
<sequence length="427" mass="47761">MVGENYAARSGEISLEEVLSNAVFFSLFTRWLASSGMANKTVLHFLTDIKEFLATPANDSLRRAARDVHAKYFATAERAAALGVSESAAADIRSLLASDTLPPRDLFGTAITEVLSKLQAHAYRSFMQSAAFQPLLDLKAKEKYVPCVTDFKLLQILGEGYEGKVLQARKKDCGVMYALKVLDKQILASRSRRWQLHASRELECLKACDHPYVVPIHYSFQTPQFLYMVQEHVPNHTLARYLEKHEGKPMREEEVRFMTGQLVCALAHMHKQTIVYRDLKPANVLIDTEGHLRMVDMGMASKLDPETGRRKSVCGTQRRAYMAPEMKAKQPYEQSVDWFSLGKLILDCHGRDPYAKECAYWETSGAATARPPPSCAAGASSHLEAWTGLLELIDALLVKEPTKRRGYGPDGARHNTPSRPALSASRE</sequence>
<reference evidence="10" key="1">
    <citation type="journal article" date="2013" name="Nature">
        <title>Pan genome of the phytoplankton Emiliania underpins its global distribution.</title>
        <authorList>
            <person name="Read B.A."/>
            <person name="Kegel J."/>
            <person name="Klute M.J."/>
            <person name="Kuo A."/>
            <person name="Lefebvre S.C."/>
            <person name="Maumus F."/>
            <person name="Mayer C."/>
            <person name="Miller J."/>
            <person name="Monier A."/>
            <person name="Salamov A."/>
            <person name="Young J."/>
            <person name="Aguilar M."/>
            <person name="Claverie J.M."/>
            <person name="Frickenhaus S."/>
            <person name="Gonzalez K."/>
            <person name="Herman E.K."/>
            <person name="Lin Y.C."/>
            <person name="Napier J."/>
            <person name="Ogata H."/>
            <person name="Sarno A.F."/>
            <person name="Shmutz J."/>
            <person name="Schroeder D."/>
            <person name="de Vargas C."/>
            <person name="Verret F."/>
            <person name="von Dassow P."/>
            <person name="Valentin K."/>
            <person name="Van de Peer Y."/>
            <person name="Wheeler G."/>
            <person name="Dacks J.B."/>
            <person name="Delwiche C.F."/>
            <person name="Dyhrman S.T."/>
            <person name="Glockner G."/>
            <person name="John U."/>
            <person name="Richards T."/>
            <person name="Worden A.Z."/>
            <person name="Zhang X."/>
            <person name="Grigoriev I.V."/>
            <person name="Allen A.E."/>
            <person name="Bidle K."/>
            <person name="Borodovsky M."/>
            <person name="Bowler C."/>
            <person name="Brownlee C."/>
            <person name="Cock J.M."/>
            <person name="Elias M."/>
            <person name="Gladyshev V.N."/>
            <person name="Groth M."/>
            <person name="Guda C."/>
            <person name="Hadaegh A."/>
            <person name="Iglesias-Rodriguez M.D."/>
            <person name="Jenkins J."/>
            <person name="Jones B.M."/>
            <person name="Lawson T."/>
            <person name="Leese F."/>
            <person name="Lindquist E."/>
            <person name="Lobanov A."/>
            <person name="Lomsadze A."/>
            <person name="Malik S.B."/>
            <person name="Marsh M.E."/>
            <person name="Mackinder L."/>
            <person name="Mock T."/>
            <person name="Mueller-Roeber B."/>
            <person name="Pagarete A."/>
            <person name="Parker M."/>
            <person name="Probert I."/>
            <person name="Quesneville H."/>
            <person name="Raines C."/>
            <person name="Rensing S.A."/>
            <person name="Riano-Pachon D.M."/>
            <person name="Richier S."/>
            <person name="Rokitta S."/>
            <person name="Shiraiwa Y."/>
            <person name="Soanes D.M."/>
            <person name="van der Giezen M."/>
            <person name="Wahlund T.M."/>
            <person name="Williams B."/>
            <person name="Wilson W."/>
            <person name="Wolfe G."/>
            <person name="Wurch L.L."/>
        </authorList>
    </citation>
    <scope>NUCLEOTIDE SEQUENCE</scope>
</reference>
<dbReference type="Gene3D" id="1.10.167.10">
    <property type="entry name" value="Regulator of G-protein Signalling 4, domain 2"/>
    <property type="match status" value="1"/>
</dbReference>
<dbReference type="Proteomes" id="UP000013827">
    <property type="component" value="Unassembled WGS sequence"/>
</dbReference>
<dbReference type="HOGENOM" id="CLU_643169_0_0_1"/>
<dbReference type="Gene3D" id="1.10.510.10">
    <property type="entry name" value="Transferase(Phosphotransferase) domain 1"/>
    <property type="match status" value="1"/>
</dbReference>
<dbReference type="STRING" id="2903.R1D340"/>
<name>A0A0D3ICK0_EMIH1</name>
<dbReference type="Gene3D" id="3.30.200.20">
    <property type="entry name" value="Phosphorylase Kinase, domain 1"/>
    <property type="match status" value="1"/>
</dbReference>
<dbReference type="InterPro" id="IPR008271">
    <property type="entry name" value="Ser/Thr_kinase_AS"/>
</dbReference>
<dbReference type="eggNOG" id="KOG0986">
    <property type="taxonomic scope" value="Eukaryota"/>
</dbReference>
<dbReference type="SMART" id="SM00315">
    <property type="entry name" value="RGS"/>
    <property type="match status" value="1"/>
</dbReference>
<dbReference type="GeneID" id="17255113"/>
<dbReference type="InterPro" id="IPR011009">
    <property type="entry name" value="Kinase-like_dom_sf"/>
</dbReference>
<dbReference type="PROSITE" id="PS50011">
    <property type="entry name" value="PROTEIN_KINASE_DOM"/>
    <property type="match status" value="1"/>
</dbReference>
<keyword evidence="10" id="KW-1185">Reference proteome</keyword>
<dbReference type="EnsemblProtists" id="EOD08985">
    <property type="protein sequence ID" value="EOD08985"/>
    <property type="gene ID" value="EMIHUDRAFT_428179"/>
</dbReference>
<feature type="domain" description="RGS" evidence="8">
    <location>
        <begin position="14"/>
        <end position="136"/>
    </location>
</feature>
<protein>
    <recommendedName>
        <fullName evidence="11">Protein kinase domain-containing protein</fullName>
    </recommendedName>
</protein>
<dbReference type="SUPFAM" id="SSF56112">
    <property type="entry name" value="Protein kinase-like (PK-like)"/>
    <property type="match status" value="1"/>
</dbReference>
<feature type="domain" description="Protein kinase" evidence="7">
    <location>
        <begin position="151"/>
        <end position="422"/>
    </location>
</feature>
<dbReference type="PROSITE" id="PS00108">
    <property type="entry name" value="PROTEIN_KINASE_ST"/>
    <property type="match status" value="1"/>
</dbReference>
<dbReference type="GO" id="GO:0005524">
    <property type="term" value="F:ATP binding"/>
    <property type="evidence" value="ECO:0007669"/>
    <property type="project" value="UniProtKB-KW"/>
</dbReference>
<dbReference type="GO" id="GO:0004674">
    <property type="term" value="F:protein serine/threonine kinase activity"/>
    <property type="evidence" value="ECO:0007669"/>
    <property type="project" value="UniProtKB-KW"/>
</dbReference>
<dbReference type="SUPFAM" id="SSF48097">
    <property type="entry name" value="Regulator of G-protein signaling, RGS"/>
    <property type="match status" value="1"/>
</dbReference>